<comment type="similarity">
    <text evidence="3">Belongs to the flagella basal body rod proteins family.</text>
</comment>
<dbReference type="PANTHER" id="PTHR30033">
    <property type="entry name" value="FLAGELLAR HOOK-ASSOCIATED PROTEIN 1"/>
    <property type="match status" value="1"/>
</dbReference>
<evidence type="ECO:0000256" key="1">
    <source>
        <dbReference type="ARBA" id="ARBA00004365"/>
    </source>
</evidence>
<dbReference type="PANTHER" id="PTHR30033:SF1">
    <property type="entry name" value="FLAGELLAR HOOK-ASSOCIATED PROTEIN 1"/>
    <property type="match status" value="1"/>
</dbReference>
<dbReference type="InterPro" id="IPR002371">
    <property type="entry name" value="FlgK"/>
</dbReference>
<evidence type="ECO:0000259" key="7">
    <source>
        <dbReference type="Pfam" id="PF22638"/>
    </source>
</evidence>
<dbReference type="GO" id="GO:0005198">
    <property type="term" value="F:structural molecule activity"/>
    <property type="evidence" value="ECO:0007669"/>
    <property type="project" value="InterPro"/>
</dbReference>
<evidence type="ECO:0000256" key="3">
    <source>
        <dbReference type="ARBA" id="ARBA00009677"/>
    </source>
</evidence>
<evidence type="ECO:0000256" key="4">
    <source>
        <dbReference type="ARBA" id="ARBA00016244"/>
    </source>
</evidence>
<keyword evidence="8" id="KW-0966">Cell projection</keyword>
<keyword evidence="5" id="KW-0964">Secreted</keyword>
<evidence type="ECO:0000256" key="2">
    <source>
        <dbReference type="ARBA" id="ARBA00004613"/>
    </source>
</evidence>
<keyword evidence="6" id="KW-0975">Bacterial flagellum</keyword>
<reference evidence="8 9" key="1">
    <citation type="submission" date="2018-06" db="EMBL/GenBank/DDBJ databases">
        <authorList>
            <consortium name="Pathogen Informatics"/>
            <person name="Doyle S."/>
        </authorList>
    </citation>
    <scope>NUCLEOTIDE SEQUENCE [LARGE SCALE GENOMIC DNA]</scope>
    <source>
        <strain evidence="8 9">NCTC13148</strain>
    </source>
</reference>
<dbReference type="GO" id="GO:0044780">
    <property type="term" value="P:bacterial-type flagellum assembly"/>
    <property type="evidence" value="ECO:0007669"/>
    <property type="project" value="InterPro"/>
</dbReference>
<keyword evidence="8" id="KW-0282">Flagellum</keyword>
<comment type="subcellular location">
    <subcellularLocation>
        <location evidence="1">Bacterial flagellum</location>
    </subcellularLocation>
    <subcellularLocation>
        <location evidence="2">Secreted</location>
    </subcellularLocation>
</comment>
<accession>A0A377F8T3</accession>
<evidence type="ECO:0000256" key="6">
    <source>
        <dbReference type="ARBA" id="ARBA00023143"/>
    </source>
</evidence>
<feature type="domain" description="Flagellar hook-associated protein FlgK helical" evidence="7">
    <location>
        <begin position="4"/>
        <end position="57"/>
    </location>
</feature>
<name>A0A377F8T3_ECOLX</name>
<evidence type="ECO:0000313" key="8">
    <source>
        <dbReference type="EMBL" id="STN26422.1"/>
    </source>
</evidence>
<dbReference type="AlphaFoldDB" id="A0A377F8T3"/>
<proteinExistence type="inferred from homology"/>
<dbReference type="InterPro" id="IPR053927">
    <property type="entry name" value="FlgK_helical"/>
</dbReference>
<evidence type="ECO:0000256" key="5">
    <source>
        <dbReference type="ARBA" id="ARBA00022525"/>
    </source>
</evidence>
<dbReference type="Pfam" id="PF22638">
    <property type="entry name" value="FlgK_D1"/>
    <property type="match status" value="1"/>
</dbReference>
<sequence length="96" mass="10109">MTTDTGGSLGALFDYQNDVLTPLTDTINSMASQFADAVNNQLAQGYDLNGNPGEPLFIYDASNADGPLTVNPDITADELAFSSSPDESVTATTCRR</sequence>
<dbReference type="Proteomes" id="UP000254255">
    <property type="component" value="Unassembled WGS sequence"/>
</dbReference>
<protein>
    <recommendedName>
        <fullName evidence="4">Flagellar hook-associated protein 1</fullName>
    </recommendedName>
</protein>
<keyword evidence="8" id="KW-0969">Cilium</keyword>
<organism evidence="8 9">
    <name type="scientific">Escherichia coli</name>
    <dbReference type="NCBI Taxonomy" id="562"/>
    <lineage>
        <taxon>Bacteria</taxon>
        <taxon>Pseudomonadati</taxon>
        <taxon>Pseudomonadota</taxon>
        <taxon>Gammaproteobacteria</taxon>
        <taxon>Enterobacterales</taxon>
        <taxon>Enterobacteriaceae</taxon>
        <taxon>Escherichia</taxon>
    </lineage>
</organism>
<dbReference type="GO" id="GO:0009424">
    <property type="term" value="C:bacterial-type flagellum hook"/>
    <property type="evidence" value="ECO:0007669"/>
    <property type="project" value="InterPro"/>
</dbReference>
<evidence type="ECO:0000313" key="9">
    <source>
        <dbReference type="Proteomes" id="UP000254255"/>
    </source>
</evidence>
<dbReference type="GO" id="GO:0005576">
    <property type="term" value="C:extracellular region"/>
    <property type="evidence" value="ECO:0007669"/>
    <property type="project" value="UniProtKB-SubCell"/>
</dbReference>
<dbReference type="EMBL" id="UGET01000006">
    <property type="protein sequence ID" value="STN26422.1"/>
    <property type="molecule type" value="Genomic_DNA"/>
</dbReference>
<gene>
    <name evidence="8" type="primary">lfgK_2</name>
    <name evidence="8" type="ORF">NCTC13148_06862</name>
</gene>